<keyword evidence="3" id="KW-1185">Reference proteome</keyword>
<reference evidence="2" key="1">
    <citation type="submission" date="2023-04" db="EMBL/GenBank/DDBJ databases">
        <authorList>
            <person name="Vijverberg K."/>
            <person name="Xiong W."/>
            <person name="Schranz E."/>
        </authorList>
    </citation>
    <scope>NUCLEOTIDE SEQUENCE</scope>
</reference>
<evidence type="ECO:0000313" key="2">
    <source>
        <dbReference type="EMBL" id="CAI9259321.1"/>
    </source>
</evidence>
<feature type="domain" description="Vps16 N-terminal" evidence="1">
    <location>
        <begin position="116"/>
        <end position="219"/>
    </location>
</feature>
<gene>
    <name evidence="2" type="ORF">LSALG_LOCUS221</name>
</gene>
<accession>A0AA35Y5B3</accession>
<dbReference type="Proteomes" id="UP001177003">
    <property type="component" value="Chromosome 0"/>
</dbReference>
<dbReference type="GO" id="GO:0005765">
    <property type="term" value="C:lysosomal membrane"/>
    <property type="evidence" value="ECO:0007669"/>
    <property type="project" value="TreeGrafter"/>
</dbReference>
<dbReference type="GO" id="GO:0042144">
    <property type="term" value="P:vacuole fusion, non-autophagic"/>
    <property type="evidence" value="ECO:0007669"/>
    <property type="project" value="TreeGrafter"/>
</dbReference>
<name>A0AA35Y5B3_LACSI</name>
<dbReference type="Pfam" id="PF04841">
    <property type="entry name" value="Vps16_N"/>
    <property type="match status" value="1"/>
</dbReference>
<dbReference type="GO" id="GO:0016197">
    <property type="term" value="P:endosomal transport"/>
    <property type="evidence" value="ECO:0007669"/>
    <property type="project" value="TreeGrafter"/>
</dbReference>
<dbReference type="PANTHER" id="PTHR12811">
    <property type="entry name" value="VACUOLAR PROTEIN SORTING VPS16"/>
    <property type="match status" value="1"/>
</dbReference>
<evidence type="ECO:0000259" key="1">
    <source>
        <dbReference type="Pfam" id="PF04841"/>
    </source>
</evidence>
<dbReference type="GO" id="GO:0030897">
    <property type="term" value="C:HOPS complex"/>
    <property type="evidence" value="ECO:0007669"/>
    <property type="project" value="TreeGrafter"/>
</dbReference>
<dbReference type="GO" id="GO:0006886">
    <property type="term" value="P:intracellular protein transport"/>
    <property type="evidence" value="ECO:0007669"/>
    <property type="project" value="InterPro"/>
</dbReference>
<organism evidence="2 3">
    <name type="scientific">Lactuca saligna</name>
    <name type="common">Willowleaf lettuce</name>
    <dbReference type="NCBI Taxonomy" id="75948"/>
    <lineage>
        <taxon>Eukaryota</taxon>
        <taxon>Viridiplantae</taxon>
        <taxon>Streptophyta</taxon>
        <taxon>Embryophyta</taxon>
        <taxon>Tracheophyta</taxon>
        <taxon>Spermatophyta</taxon>
        <taxon>Magnoliopsida</taxon>
        <taxon>eudicotyledons</taxon>
        <taxon>Gunneridae</taxon>
        <taxon>Pentapetalae</taxon>
        <taxon>asterids</taxon>
        <taxon>campanulids</taxon>
        <taxon>Asterales</taxon>
        <taxon>Asteraceae</taxon>
        <taxon>Cichorioideae</taxon>
        <taxon>Cichorieae</taxon>
        <taxon>Lactucinae</taxon>
        <taxon>Lactuca</taxon>
    </lineage>
</organism>
<proteinExistence type="predicted"/>
<evidence type="ECO:0000313" key="3">
    <source>
        <dbReference type="Proteomes" id="UP001177003"/>
    </source>
</evidence>
<dbReference type="GO" id="GO:0003779">
    <property type="term" value="F:actin binding"/>
    <property type="evidence" value="ECO:0007669"/>
    <property type="project" value="TreeGrafter"/>
</dbReference>
<dbReference type="PANTHER" id="PTHR12811:SF0">
    <property type="entry name" value="VACUOLAR PROTEIN SORTING-ASSOCIATED PROTEIN 16 HOMOLOG"/>
    <property type="match status" value="1"/>
</dbReference>
<dbReference type="EMBL" id="OX465086">
    <property type="protein sequence ID" value="CAI9259321.1"/>
    <property type="molecule type" value="Genomic_DNA"/>
</dbReference>
<dbReference type="InterPro" id="IPR006926">
    <property type="entry name" value="Vps16_N"/>
</dbReference>
<dbReference type="AlphaFoldDB" id="A0AA35Y5B3"/>
<dbReference type="InterPro" id="IPR016534">
    <property type="entry name" value="VPS16"/>
</dbReference>
<sequence>MDKKRRRHGSRGSFGVLIYVHFIGWIRRGDVDFMRLKVLKLQLLQLREWVLLGVGDHVLLVEENGVQTVGDRLGTLQKMVISNNGKLMASFTHDGQLLVMPTDFSTIIFEYSCEDDMLLMVGPYGDPVCYLYDEPIILIPECDGDRILSNLNMEFLQWVPTSTKSIFKIRSTEPTTLLYDALDHFDRRNAKVDENLRLIKTSLPEAVEICVDAARHEFDHFDRRNAKVISECPQAKMTIEEQKVSLGETHAELVKRLDDGIYSPFSLFFYTFSAE</sequence>
<protein>
    <recommendedName>
        <fullName evidence="1">Vps16 N-terminal domain-containing protein</fullName>
    </recommendedName>
</protein>
<dbReference type="GO" id="GO:0005768">
    <property type="term" value="C:endosome"/>
    <property type="evidence" value="ECO:0007669"/>
    <property type="project" value="TreeGrafter"/>
</dbReference>